<accession>A0A5E4QBK8</accession>
<evidence type="ECO:0000313" key="5">
    <source>
        <dbReference type="Proteomes" id="UP000324832"/>
    </source>
</evidence>
<feature type="domain" description="ADAM10 cysteine-rich" evidence="3">
    <location>
        <begin position="252"/>
        <end position="296"/>
    </location>
</feature>
<gene>
    <name evidence="4" type="ORF">LSINAPIS_LOCUS6833</name>
</gene>
<dbReference type="InterPro" id="IPR051489">
    <property type="entry name" value="ADAM_Metalloproteinase"/>
</dbReference>
<evidence type="ECO:0000256" key="1">
    <source>
        <dbReference type="SAM" id="MobiDB-lite"/>
    </source>
</evidence>
<sequence>MERIQNSGVDDEVPASPSPASHAHHYPSSPIPSHPNSLRDDPPRHWEHHHHNKYSRASNTGEHSRSKRASEPSKIKNTCSLYIQTDPLIWRHIDDDSACKKHPFATETNQFCWENIDVSNFLNLHSLGNHEDFCLAYMTGVGRECERRVGRHLREVQDVHGDQRRPVPKHQAVAQHRHHHLRQLQQPRAAQGQPAHPGARDRTQLWIAGTQLCIKGECSGSICLAWNMKECFLSSSPTRVGDGVTAVVDRRRLCQLACQTGPSPDSCRSTADFAERVGLPAGGISLRPGSPCDNFQCRAVDAEGPLVRLKNLLLNKATLRTLQEWVTAHWWAVVIGGVALIVCMGAFVKCCALTK</sequence>
<reference evidence="4 5" key="1">
    <citation type="submission" date="2017-07" db="EMBL/GenBank/DDBJ databases">
        <authorList>
            <person name="Talla V."/>
            <person name="Backstrom N."/>
        </authorList>
    </citation>
    <scope>NUCLEOTIDE SEQUENCE [LARGE SCALE GENOMIC DNA]</scope>
</reference>
<dbReference type="EMBL" id="FZQP02002214">
    <property type="protein sequence ID" value="VVC95021.1"/>
    <property type="molecule type" value="Genomic_DNA"/>
</dbReference>
<dbReference type="PANTHER" id="PTHR45702:SF2">
    <property type="entry name" value="KUZBANIAN, ISOFORM A"/>
    <property type="match status" value="1"/>
</dbReference>
<proteinExistence type="predicted"/>
<feature type="region of interest" description="Disordered" evidence="1">
    <location>
        <begin position="177"/>
        <end position="200"/>
    </location>
</feature>
<organism evidence="4 5">
    <name type="scientific">Leptidea sinapis</name>
    <dbReference type="NCBI Taxonomy" id="189913"/>
    <lineage>
        <taxon>Eukaryota</taxon>
        <taxon>Metazoa</taxon>
        <taxon>Ecdysozoa</taxon>
        <taxon>Arthropoda</taxon>
        <taxon>Hexapoda</taxon>
        <taxon>Insecta</taxon>
        <taxon>Pterygota</taxon>
        <taxon>Neoptera</taxon>
        <taxon>Endopterygota</taxon>
        <taxon>Lepidoptera</taxon>
        <taxon>Glossata</taxon>
        <taxon>Ditrysia</taxon>
        <taxon>Papilionoidea</taxon>
        <taxon>Pieridae</taxon>
        <taxon>Dismorphiinae</taxon>
        <taxon>Leptidea</taxon>
    </lineage>
</organism>
<keyword evidence="2" id="KW-0812">Transmembrane</keyword>
<dbReference type="GO" id="GO:0005886">
    <property type="term" value="C:plasma membrane"/>
    <property type="evidence" value="ECO:0007669"/>
    <property type="project" value="TreeGrafter"/>
</dbReference>
<evidence type="ECO:0000256" key="2">
    <source>
        <dbReference type="SAM" id="Phobius"/>
    </source>
</evidence>
<feature type="non-terminal residue" evidence="4">
    <location>
        <position position="355"/>
    </location>
</feature>
<feature type="transmembrane region" description="Helical" evidence="2">
    <location>
        <begin position="328"/>
        <end position="348"/>
    </location>
</feature>
<dbReference type="GO" id="GO:0007219">
    <property type="term" value="P:Notch signaling pathway"/>
    <property type="evidence" value="ECO:0007669"/>
    <property type="project" value="TreeGrafter"/>
</dbReference>
<dbReference type="GO" id="GO:0006509">
    <property type="term" value="P:membrane protein ectodomain proteolysis"/>
    <property type="evidence" value="ECO:0007669"/>
    <property type="project" value="TreeGrafter"/>
</dbReference>
<feature type="region of interest" description="Disordered" evidence="1">
    <location>
        <begin position="1"/>
        <end position="73"/>
    </location>
</feature>
<dbReference type="Pfam" id="PF21299">
    <property type="entry name" value="ADAM10_Cys-rich"/>
    <property type="match status" value="1"/>
</dbReference>
<keyword evidence="2" id="KW-1133">Transmembrane helix</keyword>
<keyword evidence="2" id="KW-0472">Membrane</keyword>
<dbReference type="Proteomes" id="UP000324832">
    <property type="component" value="Unassembled WGS sequence"/>
</dbReference>
<dbReference type="PANTHER" id="PTHR45702">
    <property type="entry name" value="ADAM10/ADAM17 METALLOPEPTIDASE FAMILY MEMBER"/>
    <property type="match status" value="1"/>
</dbReference>
<name>A0A5E4QBK8_9NEOP</name>
<dbReference type="GO" id="GO:0004222">
    <property type="term" value="F:metalloendopeptidase activity"/>
    <property type="evidence" value="ECO:0007669"/>
    <property type="project" value="TreeGrafter"/>
</dbReference>
<keyword evidence="5" id="KW-1185">Reference proteome</keyword>
<dbReference type="AlphaFoldDB" id="A0A5E4QBK8"/>
<evidence type="ECO:0000259" key="3">
    <source>
        <dbReference type="Pfam" id="PF21299"/>
    </source>
</evidence>
<evidence type="ECO:0000313" key="4">
    <source>
        <dbReference type="EMBL" id="VVC95021.1"/>
    </source>
</evidence>
<protein>
    <recommendedName>
        <fullName evidence="3">ADAM10 cysteine-rich domain-containing protein</fullName>
    </recommendedName>
</protein>
<dbReference type="InterPro" id="IPR049038">
    <property type="entry name" value="ADAM10_Cys-rich"/>
</dbReference>
<feature type="compositionally biased region" description="Basic and acidic residues" evidence="1">
    <location>
        <begin position="62"/>
        <end position="73"/>
    </location>
</feature>